<evidence type="ECO:0000259" key="1">
    <source>
        <dbReference type="SMART" id="SM00256"/>
    </source>
</evidence>
<protein>
    <recommendedName>
        <fullName evidence="1">F-box domain-containing protein</fullName>
    </recommendedName>
</protein>
<sequence>MKKKLNPHSHKYLIGDASKSWSDLPFYLLNLVFESLSFADFQRAKSVCSSWRSSSRQCVPKNHIPWVLRFPQNNENSSCMLSNSEEKDKLYKTQDLGLEFAKSSCMKTYGSWLLMQNLQSNLFIVNLFTGERINLPPVKSQFGMTKIQSPVFWIDEKTKDHVVSWARSKKCVVYSKTGDNSWNKIPKTSGCLDMVYKDHKLYFSSYSNNVKIFDFSGEVHQQIVIEEKHIVPPLVHL</sequence>
<dbReference type="Pfam" id="PF03478">
    <property type="entry name" value="Beta-prop_KIB1-4"/>
    <property type="match status" value="1"/>
</dbReference>
<name>A0ABQ7AB15_BRACR</name>
<dbReference type="Proteomes" id="UP000266723">
    <property type="component" value="Unassembled WGS sequence"/>
</dbReference>
<dbReference type="InterPro" id="IPR036047">
    <property type="entry name" value="F-box-like_dom_sf"/>
</dbReference>
<dbReference type="InterPro" id="IPR005174">
    <property type="entry name" value="KIB1-4_b-propeller"/>
</dbReference>
<dbReference type="Gene3D" id="1.20.1280.50">
    <property type="match status" value="1"/>
</dbReference>
<dbReference type="SUPFAM" id="SSF81383">
    <property type="entry name" value="F-box domain"/>
    <property type="match status" value="1"/>
</dbReference>
<dbReference type="PANTHER" id="PTHR44259:SF26">
    <property type="entry name" value="F-BOX FAMILY PROTEIN-LIKE PROTEIN"/>
    <property type="match status" value="1"/>
</dbReference>
<dbReference type="InterPro" id="IPR050942">
    <property type="entry name" value="F-box_BR-signaling"/>
</dbReference>
<reference evidence="2 3" key="1">
    <citation type="journal article" date="2020" name="BMC Genomics">
        <title>Intraspecific diversification of the crop wild relative Brassica cretica Lam. using demographic model selection.</title>
        <authorList>
            <person name="Kioukis A."/>
            <person name="Michalopoulou V.A."/>
            <person name="Briers L."/>
            <person name="Pirintsos S."/>
            <person name="Studholme D.J."/>
            <person name="Pavlidis P."/>
            <person name="Sarris P.F."/>
        </authorList>
    </citation>
    <scope>NUCLEOTIDE SEQUENCE [LARGE SCALE GENOMIC DNA]</scope>
    <source>
        <strain evidence="3">cv. PFS-1207/04</strain>
    </source>
</reference>
<accession>A0ABQ7AB15</accession>
<proteinExistence type="predicted"/>
<dbReference type="Pfam" id="PF00646">
    <property type="entry name" value="F-box"/>
    <property type="match status" value="1"/>
</dbReference>
<evidence type="ECO:0000313" key="2">
    <source>
        <dbReference type="EMBL" id="KAF3494870.1"/>
    </source>
</evidence>
<dbReference type="PANTHER" id="PTHR44259">
    <property type="entry name" value="OS07G0183000 PROTEIN-RELATED"/>
    <property type="match status" value="1"/>
</dbReference>
<gene>
    <name evidence="2" type="ORF">DY000_02054259</name>
</gene>
<dbReference type="InterPro" id="IPR001810">
    <property type="entry name" value="F-box_dom"/>
</dbReference>
<dbReference type="SMART" id="SM00256">
    <property type="entry name" value="FBOX"/>
    <property type="match status" value="1"/>
</dbReference>
<comment type="caution">
    <text evidence="2">The sequence shown here is derived from an EMBL/GenBank/DDBJ whole genome shotgun (WGS) entry which is preliminary data.</text>
</comment>
<keyword evidence="3" id="KW-1185">Reference proteome</keyword>
<evidence type="ECO:0000313" key="3">
    <source>
        <dbReference type="Proteomes" id="UP000266723"/>
    </source>
</evidence>
<organism evidence="2 3">
    <name type="scientific">Brassica cretica</name>
    <name type="common">Mustard</name>
    <dbReference type="NCBI Taxonomy" id="69181"/>
    <lineage>
        <taxon>Eukaryota</taxon>
        <taxon>Viridiplantae</taxon>
        <taxon>Streptophyta</taxon>
        <taxon>Embryophyta</taxon>
        <taxon>Tracheophyta</taxon>
        <taxon>Spermatophyta</taxon>
        <taxon>Magnoliopsida</taxon>
        <taxon>eudicotyledons</taxon>
        <taxon>Gunneridae</taxon>
        <taxon>Pentapetalae</taxon>
        <taxon>rosids</taxon>
        <taxon>malvids</taxon>
        <taxon>Brassicales</taxon>
        <taxon>Brassicaceae</taxon>
        <taxon>Brassiceae</taxon>
        <taxon>Brassica</taxon>
    </lineage>
</organism>
<feature type="domain" description="F-box" evidence="1">
    <location>
        <begin position="24"/>
        <end position="64"/>
    </location>
</feature>
<dbReference type="EMBL" id="QGKV02002055">
    <property type="protein sequence ID" value="KAF3494870.1"/>
    <property type="molecule type" value="Genomic_DNA"/>
</dbReference>